<dbReference type="InterPro" id="IPR007712">
    <property type="entry name" value="RelE/ParE_toxin"/>
</dbReference>
<evidence type="ECO:0000313" key="4">
    <source>
        <dbReference type="Proteomes" id="UP001241472"/>
    </source>
</evidence>
<name>A0ABT9PYF8_9HYPH</name>
<dbReference type="Proteomes" id="UP001241472">
    <property type="component" value="Unassembled WGS sequence"/>
</dbReference>
<comment type="similarity">
    <text evidence="1">Belongs to the RelE toxin family.</text>
</comment>
<comment type="caution">
    <text evidence="3">The sequence shown here is derived from an EMBL/GenBank/DDBJ whole genome shotgun (WGS) entry which is preliminary data.</text>
</comment>
<evidence type="ECO:0000256" key="1">
    <source>
        <dbReference type="ARBA" id="ARBA00006226"/>
    </source>
</evidence>
<proteinExistence type="inferred from homology"/>
<dbReference type="PANTHER" id="PTHR33755">
    <property type="entry name" value="TOXIN PARE1-RELATED"/>
    <property type="match status" value="1"/>
</dbReference>
<reference evidence="3 4" key="1">
    <citation type="submission" date="2023-07" db="EMBL/GenBank/DDBJ databases">
        <title>Sorghum-associated microbial communities from plants grown in Nebraska, USA.</title>
        <authorList>
            <person name="Schachtman D."/>
        </authorList>
    </citation>
    <scope>NUCLEOTIDE SEQUENCE [LARGE SCALE GENOMIC DNA]</scope>
    <source>
        <strain evidence="3 4">DS1307</strain>
    </source>
</reference>
<keyword evidence="4" id="KW-1185">Reference proteome</keyword>
<sequence>MRKGVVYSSRARQDLLDIWLWIAESSGAQSADRILDRMEERLHRLAAFPEMGPARPGIAPRARVLVIQRWLALYAIDDHEIRIVRIVDSAVDTRRISWEE</sequence>
<evidence type="ECO:0000256" key="2">
    <source>
        <dbReference type="ARBA" id="ARBA00022649"/>
    </source>
</evidence>
<protein>
    <submittedName>
        <fullName evidence="3">Toxin ParE1/3/4</fullName>
    </submittedName>
</protein>
<dbReference type="InterPro" id="IPR051803">
    <property type="entry name" value="TA_system_RelE-like_toxin"/>
</dbReference>
<keyword evidence="2" id="KW-1277">Toxin-antitoxin system</keyword>
<organism evidence="3 4">
    <name type="scientific">Neorhizobium huautlense</name>
    <dbReference type="NCBI Taxonomy" id="67774"/>
    <lineage>
        <taxon>Bacteria</taxon>
        <taxon>Pseudomonadati</taxon>
        <taxon>Pseudomonadota</taxon>
        <taxon>Alphaproteobacteria</taxon>
        <taxon>Hyphomicrobiales</taxon>
        <taxon>Rhizobiaceae</taxon>
        <taxon>Rhizobium/Agrobacterium group</taxon>
        <taxon>Neorhizobium</taxon>
    </lineage>
</organism>
<dbReference type="RefSeq" id="WP_306838211.1">
    <property type="nucleotide sequence ID" value="NZ_JAUSRF010000017.1"/>
</dbReference>
<dbReference type="Gene3D" id="3.30.2310.20">
    <property type="entry name" value="RelE-like"/>
    <property type="match status" value="1"/>
</dbReference>
<dbReference type="EMBL" id="JAUSRF010000017">
    <property type="protein sequence ID" value="MDP9839530.1"/>
    <property type="molecule type" value="Genomic_DNA"/>
</dbReference>
<dbReference type="InterPro" id="IPR035093">
    <property type="entry name" value="RelE/ParE_toxin_dom_sf"/>
</dbReference>
<evidence type="ECO:0000313" key="3">
    <source>
        <dbReference type="EMBL" id="MDP9839530.1"/>
    </source>
</evidence>
<dbReference type="Pfam" id="PF05016">
    <property type="entry name" value="ParE_toxin"/>
    <property type="match status" value="1"/>
</dbReference>
<gene>
    <name evidence="3" type="ORF">J2T09_004306</name>
</gene>
<accession>A0ABT9PYF8</accession>